<comment type="caution">
    <text evidence="1">The sequence shown here is derived from an EMBL/GenBank/DDBJ whole genome shotgun (WGS) entry which is preliminary data.</text>
</comment>
<keyword evidence="2" id="KW-1185">Reference proteome</keyword>
<dbReference type="AlphaFoldDB" id="A0A834KAZ4"/>
<evidence type="ECO:0000313" key="2">
    <source>
        <dbReference type="Proteomes" id="UP000617340"/>
    </source>
</evidence>
<proteinExistence type="predicted"/>
<organism evidence="1 2">
    <name type="scientific">Vespula germanica</name>
    <name type="common">German yellow jacket</name>
    <name type="synonym">Paravespula germanica</name>
    <dbReference type="NCBI Taxonomy" id="30212"/>
    <lineage>
        <taxon>Eukaryota</taxon>
        <taxon>Metazoa</taxon>
        <taxon>Ecdysozoa</taxon>
        <taxon>Arthropoda</taxon>
        <taxon>Hexapoda</taxon>
        <taxon>Insecta</taxon>
        <taxon>Pterygota</taxon>
        <taxon>Neoptera</taxon>
        <taxon>Endopterygota</taxon>
        <taxon>Hymenoptera</taxon>
        <taxon>Apocrita</taxon>
        <taxon>Aculeata</taxon>
        <taxon>Vespoidea</taxon>
        <taxon>Vespidae</taxon>
        <taxon>Vespinae</taxon>
        <taxon>Vespula</taxon>
    </lineage>
</organism>
<gene>
    <name evidence="1" type="ORF">HZH68_006513</name>
</gene>
<sequence length="195" mass="22429">MSVERTPLKGIPYLTFKFESKIHCVWWQRKRKGCENSTSWEFPCLTFRSSPSGKRTENESRGSFVRVQENRSVLSRWLLESEACSIDSLMLPAGGCDSDVGMRLARTLIELSQIIRIRKVCPECDQIRDPAIVGFWNLLWYSLDVLLVYSPGRLYGEVGGWGNDRSVSLCKEDSERAERDKEIEKVNRGWNVADE</sequence>
<dbReference type="Proteomes" id="UP000617340">
    <property type="component" value="Unassembled WGS sequence"/>
</dbReference>
<dbReference type="EMBL" id="JACSDZ010000005">
    <property type="protein sequence ID" value="KAF7403719.1"/>
    <property type="molecule type" value="Genomic_DNA"/>
</dbReference>
<reference evidence="1" key="1">
    <citation type="journal article" date="2020" name="G3 (Bethesda)">
        <title>High-Quality Assemblies for Three Invasive Social Wasps from the &lt;i&gt;Vespula&lt;/i&gt; Genus.</title>
        <authorList>
            <person name="Harrop T.W.R."/>
            <person name="Guhlin J."/>
            <person name="McLaughlin G.M."/>
            <person name="Permina E."/>
            <person name="Stockwell P."/>
            <person name="Gilligan J."/>
            <person name="Le Lec M.F."/>
            <person name="Gruber M.A.M."/>
            <person name="Quinn O."/>
            <person name="Lovegrove M."/>
            <person name="Duncan E.J."/>
            <person name="Remnant E.J."/>
            <person name="Van Eeckhoven J."/>
            <person name="Graham B."/>
            <person name="Knapp R.A."/>
            <person name="Langford K.W."/>
            <person name="Kronenberg Z."/>
            <person name="Press M.O."/>
            <person name="Eacker S.M."/>
            <person name="Wilson-Rankin E.E."/>
            <person name="Purcell J."/>
            <person name="Lester P.J."/>
            <person name="Dearden P.K."/>
        </authorList>
    </citation>
    <scope>NUCLEOTIDE SEQUENCE</scope>
    <source>
        <strain evidence="1">Linc-1</strain>
    </source>
</reference>
<accession>A0A834KAZ4</accession>
<evidence type="ECO:0000313" key="1">
    <source>
        <dbReference type="EMBL" id="KAF7403719.1"/>
    </source>
</evidence>
<protein>
    <submittedName>
        <fullName evidence="1">Uncharacterized protein</fullName>
    </submittedName>
</protein>
<name>A0A834KAZ4_VESGE</name>